<dbReference type="Pfam" id="PF02556">
    <property type="entry name" value="SecB"/>
    <property type="match status" value="1"/>
</dbReference>
<accession>A0A172YBL0</accession>
<dbReference type="KEGG" id="haa:A5892_03435"/>
<dbReference type="PRINTS" id="PR01594">
    <property type="entry name" value="SECBCHAPRONE"/>
</dbReference>
<dbReference type="AlphaFoldDB" id="A0A172YBL0"/>
<dbReference type="HAMAP" id="MF_00821">
    <property type="entry name" value="SecB"/>
    <property type="match status" value="1"/>
</dbReference>
<keyword evidence="7" id="KW-1185">Reference proteome</keyword>
<evidence type="ECO:0000313" key="6">
    <source>
        <dbReference type="EMBL" id="ANF56633.1"/>
    </source>
</evidence>
<comment type="subcellular location">
    <subcellularLocation>
        <location evidence="5">Cytoplasm</location>
    </subcellularLocation>
</comment>
<name>A0A172YBL0_9GAMM</name>
<organism evidence="6 7">
    <name type="scientific">Halotalea alkalilenta</name>
    <dbReference type="NCBI Taxonomy" id="376489"/>
    <lineage>
        <taxon>Bacteria</taxon>
        <taxon>Pseudomonadati</taxon>
        <taxon>Pseudomonadota</taxon>
        <taxon>Gammaproteobacteria</taxon>
        <taxon>Oceanospirillales</taxon>
        <taxon>Halomonadaceae</taxon>
        <taxon>Halotalea</taxon>
    </lineage>
</organism>
<dbReference type="NCBIfam" id="TIGR00809">
    <property type="entry name" value="secB"/>
    <property type="match status" value="1"/>
</dbReference>
<dbReference type="GO" id="GO:0006457">
    <property type="term" value="P:protein folding"/>
    <property type="evidence" value="ECO:0007669"/>
    <property type="project" value="UniProtKB-UniRule"/>
</dbReference>
<evidence type="ECO:0000313" key="7">
    <source>
        <dbReference type="Proteomes" id="UP000077875"/>
    </source>
</evidence>
<dbReference type="InterPro" id="IPR035958">
    <property type="entry name" value="SecB-like_sf"/>
</dbReference>
<keyword evidence="2 5" id="KW-0813">Transport</keyword>
<comment type="similarity">
    <text evidence="1 5">Belongs to the SecB family.</text>
</comment>
<dbReference type="STRING" id="376489.A5892_03435"/>
<dbReference type="GO" id="GO:0051262">
    <property type="term" value="P:protein tetramerization"/>
    <property type="evidence" value="ECO:0007669"/>
    <property type="project" value="InterPro"/>
</dbReference>
<reference evidence="6 7" key="1">
    <citation type="submission" date="2016-04" db="EMBL/GenBank/DDBJ databases">
        <title>Complete Genome Sequence of Halotalea alkalilenta IHB B 13600.</title>
        <authorList>
            <person name="Swarnkar M.K."/>
            <person name="Sharma A."/>
            <person name="Kaushal K."/>
            <person name="Soni R."/>
            <person name="Rana S."/>
            <person name="Singh A.K."/>
            <person name="Gulati A."/>
        </authorList>
    </citation>
    <scope>NUCLEOTIDE SEQUENCE [LARGE SCALE GENOMIC DNA]</scope>
    <source>
        <strain evidence="6 7">IHB B 13600</strain>
    </source>
</reference>
<proteinExistence type="inferred from homology"/>
<evidence type="ECO:0000256" key="2">
    <source>
        <dbReference type="ARBA" id="ARBA00022448"/>
    </source>
</evidence>
<dbReference type="GO" id="GO:0015031">
    <property type="term" value="P:protein transport"/>
    <property type="evidence" value="ECO:0007669"/>
    <property type="project" value="UniProtKB-UniRule"/>
</dbReference>
<gene>
    <name evidence="5" type="primary">secB</name>
    <name evidence="6" type="ORF">A5892_03435</name>
</gene>
<keyword evidence="5" id="KW-0963">Cytoplasm</keyword>
<keyword evidence="3 5" id="KW-0653">Protein transport</keyword>
<dbReference type="PANTHER" id="PTHR36918">
    <property type="match status" value="1"/>
</dbReference>
<protein>
    <recommendedName>
        <fullName evidence="5">Protein-export protein SecB</fullName>
    </recommendedName>
</protein>
<dbReference type="GO" id="GO:0005737">
    <property type="term" value="C:cytoplasm"/>
    <property type="evidence" value="ECO:0007669"/>
    <property type="project" value="UniProtKB-SubCell"/>
</dbReference>
<sequence>MTQQNAQSNDVQFALQRIYIKDISFEAPNSPSLFQQPFKPKVKLDVDNGFTKVADNVYEVVVHVTAQVFNGEEQATAFLAEVQQAGLFTISGLPETQLDHTLNAFCPNILFPYARECIDNLVNRGSFPTLMLAPVNFDALYAQKQQKQKADA</sequence>
<dbReference type="NCBIfam" id="NF004393">
    <property type="entry name" value="PRK05751.1-4"/>
    <property type="match status" value="1"/>
</dbReference>
<dbReference type="Proteomes" id="UP000077875">
    <property type="component" value="Chromosome"/>
</dbReference>
<keyword evidence="4 5" id="KW-0811">Translocation</keyword>
<dbReference type="SUPFAM" id="SSF54611">
    <property type="entry name" value="SecB-like"/>
    <property type="match status" value="1"/>
</dbReference>
<comment type="function">
    <text evidence="5">One of the proteins required for the normal export of preproteins out of the cell cytoplasm. It is a molecular chaperone that binds to a subset of precursor proteins, maintaining them in a translocation-competent state. It also specifically binds to its receptor SecA.</text>
</comment>
<dbReference type="RefSeq" id="WP_064121610.1">
    <property type="nucleotide sequence ID" value="NZ_CP015243.1"/>
</dbReference>
<evidence type="ECO:0000256" key="4">
    <source>
        <dbReference type="ARBA" id="ARBA00023010"/>
    </source>
</evidence>
<dbReference type="GO" id="GO:0051082">
    <property type="term" value="F:unfolded protein binding"/>
    <property type="evidence" value="ECO:0007669"/>
    <property type="project" value="InterPro"/>
</dbReference>
<dbReference type="Gene3D" id="3.10.420.10">
    <property type="entry name" value="SecB-like"/>
    <property type="match status" value="1"/>
</dbReference>
<dbReference type="EMBL" id="CP015243">
    <property type="protein sequence ID" value="ANF56633.1"/>
    <property type="molecule type" value="Genomic_DNA"/>
</dbReference>
<dbReference type="PANTHER" id="PTHR36918:SF1">
    <property type="entry name" value="PROTEIN-EXPORT PROTEIN SECB"/>
    <property type="match status" value="1"/>
</dbReference>
<evidence type="ECO:0000256" key="5">
    <source>
        <dbReference type="HAMAP-Rule" id="MF_00821"/>
    </source>
</evidence>
<comment type="subunit">
    <text evidence="5">Homotetramer, a dimer of dimers. One homotetramer interacts with 1 SecA dimer.</text>
</comment>
<evidence type="ECO:0000256" key="3">
    <source>
        <dbReference type="ARBA" id="ARBA00022927"/>
    </source>
</evidence>
<evidence type="ECO:0000256" key="1">
    <source>
        <dbReference type="ARBA" id="ARBA00009990"/>
    </source>
</evidence>
<dbReference type="InterPro" id="IPR003708">
    <property type="entry name" value="SecB"/>
</dbReference>
<keyword evidence="5" id="KW-0143">Chaperone</keyword>